<feature type="coiled-coil region" evidence="1">
    <location>
        <begin position="1040"/>
        <end position="1081"/>
    </location>
</feature>
<name>A0ABD1Z771_9MARC</name>
<dbReference type="Proteomes" id="UP001605036">
    <property type="component" value="Unassembled WGS sequence"/>
</dbReference>
<feature type="region of interest" description="Disordered" evidence="2">
    <location>
        <begin position="1256"/>
        <end position="1305"/>
    </location>
</feature>
<keyword evidence="1" id="KW-0175">Coiled coil</keyword>
<feature type="coiled-coil region" evidence="1">
    <location>
        <begin position="409"/>
        <end position="436"/>
    </location>
</feature>
<proteinExistence type="predicted"/>
<evidence type="ECO:0000256" key="2">
    <source>
        <dbReference type="SAM" id="MobiDB-lite"/>
    </source>
</evidence>
<keyword evidence="4" id="KW-1185">Reference proteome</keyword>
<feature type="compositionally biased region" description="Basic and acidic residues" evidence="2">
    <location>
        <begin position="1256"/>
        <end position="1274"/>
    </location>
</feature>
<feature type="coiled-coil region" evidence="1">
    <location>
        <begin position="1174"/>
        <end position="1215"/>
    </location>
</feature>
<dbReference type="EMBL" id="JBHFFA010000002">
    <property type="protein sequence ID" value="KAL2643308.1"/>
    <property type="molecule type" value="Genomic_DNA"/>
</dbReference>
<evidence type="ECO:0000313" key="3">
    <source>
        <dbReference type="EMBL" id="KAL2643308.1"/>
    </source>
</evidence>
<feature type="coiled-coil region" evidence="1">
    <location>
        <begin position="321"/>
        <end position="372"/>
    </location>
</feature>
<protein>
    <submittedName>
        <fullName evidence="3">Uncharacterized protein</fullName>
    </submittedName>
</protein>
<feature type="region of interest" description="Disordered" evidence="2">
    <location>
        <begin position="1359"/>
        <end position="1381"/>
    </location>
</feature>
<feature type="coiled-coil region" evidence="1">
    <location>
        <begin position="987"/>
        <end position="1014"/>
    </location>
</feature>
<dbReference type="PANTHER" id="PTHR33883:SF10">
    <property type="entry name" value="WPP DOMAIN-ASSOCIATED PROTEIN"/>
    <property type="match status" value="1"/>
</dbReference>
<sequence length="2095" mass="240190">MNDEPKPSADRRFRLVNIEMILKLEYPEGHELLGAEFARTLHARPSLPYTSCFFLLCSSSPKQQSQRLLLKKDGEACRMRRIVLLPESESENSASAAASVVAKWFWGLKHREFLSESQEGVDGEAERIINWTNSPKEEEIEKYVRYTFATDTPDGCIGADWNGWYSKGALAYFSGGGAKRFDALTPTESRAATMESSGGVVGGYPKRFMIRNLGLEEHRLRSQQEFLEKEELANRRGVRDFLSGYPSWEQNDAAVQSESEGSYEAGSSPIFDESLYTSQLEAELRETSDAIEEMEGKVAIRLMVAEAVLRGIARAVEVDALEAVEISEAELLKVKQELQEKDSAVVELINTLKKKEEELLKLVDESRHKERRLVMDMLEERERILGKIQESEKYVAQKEKELLKMAEHMVELSLNLAAETKRVNVLEKQIRESKEAESRKGKELLAMMEKAEQFRSEKEFTVEMVRREARLKELRLAESLAAKEQAFTNQLEKIRTLETAQQQLIEELDLCKEKELRVKETLAEKEKVVSQQQEAISGLEATEQKLREEMDLRRQKEVELSVTLCEKDDLLEKQLRMITALETAEQNLKKDADVRSKKEVEMIEALTEKEEKDKSSRLLQDEIQLLKSKIGEMSSILASLTDETVSYKAELENLRLQLATKEGVLRASESRCEELVLRERRLLDEIASMNEKVLACEDAAQLAQDQLNEQTWRHETEVALIVTTLEGRVAELFLRGKDWQEEIASLRNKVVVYEDAAKLAENRLQEQTWKHQIETDFVVTILEGGVSDLERDINLLGEESAGNQTETDTFRSKALQSRSLEMNNLRRSKLSLEDKLSDAHAAAEILENTVKRHKEEVDKRDLLLEQANRRIAQLEEKLIKSDGLFQDTQREVFEMKVREEHLKKQQQALEGEVEQGKQSLERFDLRELELRQTASQLQTLVEESEEKALRFELENLVTSSYLESSVQDIQKLVTEVNEQSTLSSKRMAFLNSELEATGNELSKTKTEVDRLKSELSACVGRIQSILWCSSDGLAEARTALQAESVNSERLEGLVSELQNRLEMLRNESQAALSRKEEVAEMALRFEEANWRSEVETIIVMNLAEGSAKSLLDALAQSREQMKMKDEHIGVLRREHEEMSKKLEAYGSENSALKISLANKTRELGAFRTDFVLQKAMQRDALSKAQAHAKDAEKKIEELKRLKSTLLGRIQEEKQRWVQVEEALAEEKWKRQFEMDVISTVTSEAIIFKASRNAELDTGVRRPSHEDRRGGETKKARTSSHTSSETDQSSRLTKGNPARADTEVSANKAPLSKLDLLLRENDELHIYIREKEQLLSQKTEEVFKLKREFYKELEKIKVERKRGYESDSSQESPRTKVTSKLRHQAVTGQEVKQNGNHAKLESAVADEEKRLSEATALWDAEKSSLQGSLSQREEQIKELLSRLSWEKEAHLKDTLKKLEMAHTEHERKMSEIRAQWEAEKSTLLKSLMQKEDEIRKLQSRDQLNDDIAKLGKIVAKIEEVAIDQGRKEGEMRALWDGEKSALQESLSEMRSSWDAAKTTLLESLFEIRFSWDAEKFTLEELLSDRDDKIEVLLTKLATREKEFSAKLEEVEAEDDRKVSAMRAVWDAEKSALQESLSEMRASWDAQKTAFVESLSDREKEIKELLTKLSSQGEGQTKEVSAELEEVTAEHERKVSEMRAVWNAEKLALEDSLSEMRSSWDAQKSTFLESIFEMRFSCDAEKFILQELLCEKDDEIKELSVKLSTQSEAQQNEVHAKVEEVVAEHDRKVSDMRAVWDTEKCILQVSLSERDDKIKELSRKLSMQSEAHNREASAKLEEVVAENERKVSEMRALWDAEKAAVEEHIKELVAELKQVSEKEREALARQASLELSARQKERCRLEVLHEEEMERSAAVYRSELDVKTRKLIEAVKDAEERSKQVRQLKEEVRQVKDEASALRTELSSVRKQMQIEFARVVEALIASLQQLEKSVAQQTKQYNLRLHRAQSLLNHLVTQCKLLASKEAEHMQNLQNLQKAEAEVDLLGDEVDALVGVLEKVYTVVSLYHPVIQHYPGLADLEKAVRNELLQRLRDPVDVSL</sequence>
<feature type="coiled-coil region" evidence="1">
    <location>
        <begin position="1925"/>
        <end position="2037"/>
    </location>
</feature>
<feature type="coiled-coil region" evidence="1">
    <location>
        <begin position="494"/>
        <end position="591"/>
    </location>
</feature>
<dbReference type="InterPro" id="IPR037490">
    <property type="entry name" value="WAP"/>
</dbReference>
<feature type="coiled-coil region" evidence="1">
    <location>
        <begin position="1447"/>
        <end position="1499"/>
    </location>
</feature>
<feature type="coiled-coil region" evidence="1">
    <location>
        <begin position="927"/>
        <end position="954"/>
    </location>
</feature>
<evidence type="ECO:0000256" key="1">
    <source>
        <dbReference type="SAM" id="Coils"/>
    </source>
</evidence>
<feature type="compositionally biased region" description="Polar residues" evidence="2">
    <location>
        <begin position="1365"/>
        <end position="1375"/>
    </location>
</feature>
<reference evidence="3 4" key="1">
    <citation type="submission" date="2024-09" db="EMBL/GenBank/DDBJ databases">
        <title>Chromosome-scale assembly of Riccia fluitans.</title>
        <authorList>
            <person name="Paukszto L."/>
            <person name="Sawicki J."/>
            <person name="Karawczyk K."/>
            <person name="Piernik-Szablinska J."/>
            <person name="Szczecinska M."/>
            <person name="Mazdziarz M."/>
        </authorList>
    </citation>
    <scope>NUCLEOTIDE SEQUENCE [LARGE SCALE GENOMIC DNA]</scope>
    <source>
        <strain evidence="3">Rf_01</strain>
        <tissue evidence="3">Aerial parts of the thallus</tissue>
    </source>
</reference>
<feature type="coiled-coil region" evidence="1">
    <location>
        <begin position="637"/>
        <end position="692"/>
    </location>
</feature>
<comment type="caution">
    <text evidence="3">The sequence shown here is derived from an EMBL/GenBank/DDBJ whole genome shotgun (WGS) entry which is preliminary data.</text>
</comment>
<accession>A0ABD1Z771</accession>
<evidence type="ECO:0000313" key="4">
    <source>
        <dbReference type="Proteomes" id="UP001605036"/>
    </source>
</evidence>
<feature type="coiled-coil region" evidence="1">
    <location>
        <begin position="1827"/>
        <end position="1883"/>
    </location>
</feature>
<feature type="coiled-coil region" evidence="1">
    <location>
        <begin position="822"/>
        <end position="884"/>
    </location>
</feature>
<gene>
    <name evidence="3" type="ORF">R1flu_010895</name>
</gene>
<feature type="compositionally biased region" description="Low complexity" evidence="2">
    <location>
        <begin position="1278"/>
        <end position="1289"/>
    </location>
</feature>
<organism evidence="3 4">
    <name type="scientific">Riccia fluitans</name>
    <dbReference type="NCBI Taxonomy" id="41844"/>
    <lineage>
        <taxon>Eukaryota</taxon>
        <taxon>Viridiplantae</taxon>
        <taxon>Streptophyta</taxon>
        <taxon>Embryophyta</taxon>
        <taxon>Marchantiophyta</taxon>
        <taxon>Marchantiopsida</taxon>
        <taxon>Marchantiidae</taxon>
        <taxon>Marchantiales</taxon>
        <taxon>Ricciaceae</taxon>
        <taxon>Riccia</taxon>
    </lineage>
</organism>
<dbReference type="PANTHER" id="PTHR33883">
    <property type="entry name" value="WPP DOMAIN-ASSOCIATED PROTEIN"/>
    <property type="match status" value="1"/>
</dbReference>